<feature type="region of interest" description="Disordered" evidence="1">
    <location>
        <begin position="403"/>
        <end position="425"/>
    </location>
</feature>
<sequence length="549" mass="63649">MNSQTQALKPAIRKLIHSSQVKPEAVRVIVEGLEDENVTPEDWETLFNKEGAEIAIKQKIYSPQMVRLITLRAIVIPETLQEFLAWLNIQGRKKLDEHQTVSLEFQKDIRPLFPQEQLTKGINYLILNLLNKQISVDCAYWLLTTDGSAWFYARKKFITDVKYDLQLNCTFIVLDNKLFKCRKQVWASLISNWKSIQKETHKSEEYQPLAELLARLKEYELAAYFYQVSQGNVTNDLFYKMAYEKYLQLRPNSKIFGEVAYQKYRNSHITVYGLLIKRFGEVAYQKYRNSHITVYGLLIKRKPTMIEFIDYVFYFITLEVDMKIQFVIPFSLFILVSGWFIGAKNWESHTSATEIEKSLCSKTFKDGKNCPVIVLEPGYSFSKIKQLVPAVVDDIVSEKTNQVQTSNSVKNNNQQTSRTTGVNTTEEDMRTKVVQKLRSLTGSTELKYEDLKSGEEPTDLEIQKKWMTAIYNYQIKKNVTYQKIIADNGNKSDECNQRIFWLCLSKSGEDNDTRNGVNEKDSELYKKLKNDISAAMKSEQSRGINSPSD</sequence>
<gene>
    <name evidence="2" type="ORF">NIES806_26090</name>
</gene>
<dbReference type="RefSeq" id="WP_096667853.1">
    <property type="nucleotide sequence ID" value="NZ_AP018316.1"/>
</dbReference>
<keyword evidence="3" id="KW-1185">Reference proteome</keyword>
<evidence type="ECO:0000313" key="2">
    <source>
        <dbReference type="EMBL" id="BAZ86397.1"/>
    </source>
</evidence>
<reference evidence="2 3" key="1">
    <citation type="submission" date="2017-06" db="EMBL/GenBank/DDBJ databases">
        <title>Genome sequencing of cyanobaciteial culture collection at National Institute for Environmental Studies (NIES).</title>
        <authorList>
            <person name="Hirose Y."/>
            <person name="Shimura Y."/>
            <person name="Fujisawa T."/>
            <person name="Nakamura Y."/>
            <person name="Kawachi M."/>
        </authorList>
    </citation>
    <scope>NUCLEOTIDE SEQUENCE [LARGE SCALE GENOMIC DNA]</scope>
    <source>
        <strain evidence="2 3">NIES-806</strain>
    </source>
</reference>
<evidence type="ECO:0000313" key="3">
    <source>
        <dbReference type="Proteomes" id="UP000218702"/>
    </source>
</evidence>
<protein>
    <submittedName>
        <fullName evidence="2">Uncharacterized protein</fullName>
    </submittedName>
</protein>
<dbReference type="Proteomes" id="UP000218702">
    <property type="component" value="Chromosome"/>
</dbReference>
<dbReference type="EMBL" id="AP018316">
    <property type="protein sequence ID" value="BAZ86397.1"/>
    <property type="molecule type" value="Genomic_DNA"/>
</dbReference>
<name>A0A1Z4V4J2_9CYAN</name>
<feature type="compositionally biased region" description="Polar residues" evidence="1">
    <location>
        <begin position="403"/>
        <end position="424"/>
    </location>
</feature>
<dbReference type="AlphaFoldDB" id="A0A1Z4V4J2"/>
<proteinExistence type="predicted"/>
<accession>A0A1Z4V4J2</accession>
<evidence type="ECO:0000256" key="1">
    <source>
        <dbReference type="SAM" id="MobiDB-lite"/>
    </source>
</evidence>
<dbReference type="KEGG" id="dcm:NIES806_26090"/>
<dbReference type="OrthoDB" id="436463at2"/>
<organism evidence="2 3">
    <name type="scientific">Dolichospermum compactum NIES-806</name>
    <dbReference type="NCBI Taxonomy" id="1973481"/>
    <lineage>
        <taxon>Bacteria</taxon>
        <taxon>Bacillati</taxon>
        <taxon>Cyanobacteriota</taxon>
        <taxon>Cyanophyceae</taxon>
        <taxon>Nostocales</taxon>
        <taxon>Aphanizomenonaceae</taxon>
        <taxon>Dolichospermum</taxon>
        <taxon>Dolichospermum compactum</taxon>
    </lineage>
</organism>